<feature type="transmembrane region" description="Helical" evidence="1">
    <location>
        <begin position="12"/>
        <end position="31"/>
    </location>
</feature>
<dbReference type="InterPro" id="IPR022139">
    <property type="entry name" value="Fam-L/Fam-M-like_plasmodium"/>
</dbReference>
<dbReference type="AlphaFoldDB" id="A0A0J9S1J5"/>
<evidence type="ECO:0008006" key="4">
    <source>
        <dbReference type="Google" id="ProtNLM"/>
    </source>
</evidence>
<feature type="transmembrane region" description="Helical" evidence="1">
    <location>
        <begin position="237"/>
        <end position="255"/>
    </location>
</feature>
<feature type="transmembrane region" description="Helical" evidence="1">
    <location>
        <begin position="167"/>
        <end position="188"/>
    </location>
</feature>
<sequence length="284" mass="33522">MIILKNYNLNESMKFFFVLKILTFIFLICIWNPNNDIYNPVNLFEKKFRHDGILVMYFNRLLAKHELHKELKTPRLRENSINTGINKKMKNNTDDISTYGNIKKAILNDLDAYKKGYKSRQSKKKGFSKLECYCEKKVFDKIDYVYEIADNYRNNARFYKRKLFSKCIFPLYFFGLLPFLGLIMPLLFNESSPIAKLRGSDHDTGSCTKREEHKCDQLTEAIITKSTWETLVVLNKILLFALIIIVLIVNTYILIKFIKYEKLKAGKSKMSVKEYCRLCKDVLM</sequence>
<accession>A0A0J9S1J5</accession>
<reference evidence="2 3" key="1">
    <citation type="submission" date="2011-08" db="EMBL/GenBank/DDBJ databases">
        <title>The Genome Sequence of Plasmodium vivax India VII.</title>
        <authorList>
            <consortium name="The Broad Institute Genome Sequencing Platform"/>
            <consortium name="The Broad Institute Genome Sequencing Center for Infectious Disease"/>
            <person name="Neafsey D."/>
            <person name="Carlton J."/>
            <person name="Barnwell J."/>
            <person name="Collins W."/>
            <person name="Escalante A."/>
            <person name="Mullikin J."/>
            <person name="Saul A."/>
            <person name="Guigo R."/>
            <person name="Camara F."/>
            <person name="Young S.K."/>
            <person name="Zeng Q."/>
            <person name="Gargeya S."/>
            <person name="Fitzgerald M."/>
            <person name="Haas B."/>
            <person name="Abouelleil A."/>
            <person name="Alvarado L."/>
            <person name="Arachchi H.M."/>
            <person name="Berlin A."/>
            <person name="Brown A."/>
            <person name="Chapman S.B."/>
            <person name="Chen Z."/>
            <person name="Dunbar C."/>
            <person name="Freedman E."/>
            <person name="Gearin G."/>
            <person name="Gellesch M."/>
            <person name="Goldberg J."/>
            <person name="Griggs A."/>
            <person name="Gujja S."/>
            <person name="Heiman D."/>
            <person name="Howarth C."/>
            <person name="Larson L."/>
            <person name="Lui A."/>
            <person name="MacDonald P.J.P."/>
            <person name="Montmayeur A."/>
            <person name="Murphy C."/>
            <person name="Neiman D."/>
            <person name="Pearson M."/>
            <person name="Priest M."/>
            <person name="Roberts A."/>
            <person name="Saif S."/>
            <person name="Shea T."/>
            <person name="Shenoy N."/>
            <person name="Sisk P."/>
            <person name="Stolte C."/>
            <person name="Sykes S."/>
            <person name="Wortman J."/>
            <person name="Nusbaum C."/>
            <person name="Birren B."/>
        </authorList>
    </citation>
    <scope>NUCLEOTIDE SEQUENCE [LARGE SCALE GENOMIC DNA]</scope>
    <source>
        <strain evidence="2 3">India VII</strain>
    </source>
</reference>
<organism evidence="2 3">
    <name type="scientific">Plasmodium vivax India VII</name>
    <dbReference type="NCBI Taxonomy" id="1077284"/>
    <lineage>
        <taxon>Eukaryota</taxon>
        <taxon>Sar</taxon>
        <taxon>Alveolata</taxon>
        <taxon>Apicomplexa</taxon>
        <taxon>Aconoidasida</taxon>
        <taxon>Haemosporida</taxon>
        <taxon>Plasmodiidae</taxon>
        <taxon>Plasmodium</taxon>
        <taxon>Plasmodium (Plasmodium)</taxon>
    </lineage>
</organism>
<evidence type="ECO:0000256" key="1">
    <source>
        <dbReference type="SAM" id="Phobius"/>
    </source>
</evidence>
<keyword evidence="1" id="KW-0812">Transmembrane</keyword>
<dbReference type="Proteomes" id="UP000053562">
    <property type="component" value="Unassembled WGS sequence"/>
</dbReference>
<gene>
    <name evidence="2" type="ORF">PVIIG_05465</name>
</gene>
<evidence type="ECO:0000313" key="3">
    <source>
        <dbReference type="Proteomes" id="UP000053562"/>
    </source>
</evidence>
<dbReference type="EMBL" id="KQ234675">
    <property type="protein sequence ID" value="KMZ76621.1"/>
    <property type="molecule type" value="Genomic_DNA"/>
</dbReference>
<name>A0A0J9S1J5_PLAVI</name>
<proteinExistence type="predicted"/>
<keyword evidence="1" id="KW-1133">Transmembrane helix</keyword>
<evidence type="ECO:0000313" key="2">
    <source>
        <dbReference type="EMBL" id="KMZ76621.1"/>
    </source>
</evidence>
<keyword evidence="1" id="KW-0472">Membrane</keyword>
<protein>
    <recommendedName>
        <fullName evidence="4">Variable surface protein Vir35</fullName>
    </recommendedName>
</protein>
<dbReference type="Pfam" id="PF12420">
    <property type="entry name" value="DUF3671"/>
    <property type="match status" value="1"/>
</dbReference>